<reference evidence="2 3" key="1">
    <citation type="submission" date="2018-04" db="EMBL/GenBank/DDBJ databases">
        <authorList>
            <person name="Zhang X."/>
            <person name="Yuan J."/>
            <person name="Li F."/>
            <person name="Xiang J."/>
        </authorList>
    </citation>
    <scope>NUCLEOTIDE SEQUENCE [LARGE SCALE GENOMIC DNA]</scope>
    <source>
        <tissue evidence="2">Muscle</tissue>
    </source>
</reference>
<evidence type="ECO:0000256" key="1">
    <source>
        <dbReference type="SAM" id="MobiDB-lite"/>
    </source>
</evidence>
<feature type="region of interest" description="Disordered" evidence="1">
    <location>
        <begin position="265"/>
        <end position="376"/>
    </location>
</feature>
<keyword evidence="3" id="KW-1185">Reference proteome</keyword>
<proteinExistence type="predicted"/>
<dbReference type="Proteomes" id="UP000283509">
    <property type="component" value="Unassembled WGS sequence"/>
</dbReference>
<sequence length="376" mass="42782">MFYNETTSQWRNRLAHGTYTTVSEPCRGCEFEPHLGQVVLSVHSRADLETRRLEGSCSPWRYHAQFGPVFCVEEPVHCGGKSIRASTVGAGKSRRLFRLSACQGRQFARRNIGSMSSVVNVRPTQKDVIKEFLPPPDETTEVVRDWGHGGWVMRPRRCLKRRLRYCPYDVISAWRSFRKLRSLFNDFPLMIVPGWDETPFTKTSQNRVKINVEESKEENTHSGEKDNQEAAASVNKENNKDEQCEVNITVNKDCNKDRERVDKKWQIKDDADSHDKARPFTEAGEHDNVPSLTLRHVTTLRPHLDPDAMPESTNHEEPDSRHKYDKPPASSVTTVNSDKLEPTGDKTVTNDPVEESKATQAEATTEEEQKSGVCGD</sequence>
<evidence type="ECO:0000313" key="2">
    <source>
        <dbReference type="EMBL" id="ROT75368.1"/>
    </source>
</evidence>
<comment type="caution">
    <text evidence="2">The sequence shown here is derived from an EMBL/GenBank/DDBJ whole genome shotgun (WGS) entry which is preliminary data.</text>
</comment>
<dbReference type="OrthoDB" id="6381664at2759"/>
<gene>
    <name evidence="2" type="ORF">C7M84_006084</name>
</gene>
<dbReference type="EMBL" id="QCYY01001780">
    <property type="protein sequence ID" value="ROT75368.1"/>
    <property type="molecule type" value="Genomic_DNA"/>
</dbReference>
<reference evidence="2 3" key="2">
    <citation type="submission" date="2019-01" db="EMBL/GenBank/DDBJ databases">
        <title>The decoding of complex shrimp genome reveals the adaptation for benthos swimmer, frequently molting mechanism and breeding impact on genome.</title>
        <authorList>
            <person name="Sun Y."/>
            <person name="Gao Y."/>
            <person name="Yu Y."/>
        </authorList>
    </citation>
    <scope>NUCLEOTIDE SEQUENCE [LARGE SCALE GENOMIC DNA]</scope>
    <source>
        <tissue evidence="2">Muscle</tissue>
    </source>
</reference>
<organism evidence="2 3">
    <name type="scientific">Penaeus vannamei</name>
    <name type="common">Whiteleg shrimp</name>
    <name type="synonym">Litopenaeus vannamei</name>
    <dbReference type="NCBI Taxonomy" id="6689"/>
    <lineage>
        <taxon>Eukaryota</taxon>
        <taxon>Metazoa</taxon>
        <taxon>Ecdysozoa</taxon>
        <taxon>Arthropoda</taxon>
        <taxon>Crustacea</taxon>
        <taxon>Multicrustacea</taxon>
        <taxon>Malacostraca</taxon>
        <taxon>Eumalacostraca</taxon>
        <taxon>Eucarida</taxon>
        <taxon>Decapoda</taxon>
        <taxon>Dendrobranchiata</taxon>
        <taxon>Penaeoidea</taxon>
        <taxon>Penaeidae</taxon>
        <taxon>Penaeus</taxon>
    </lineage>
</organism>
<feature type="compositionally biased region" description="Basic and acidic residues" evidence="1">
    <location>
        <begin position="313"/>
        <end position="326"/>
    </location>
</feature>
<accession>A0A423TFY3</accession>
<dbReference type="AlphaFoldDB" id="A0A423TFY3"/>
<protein>
    <submittedName>
        <fullName evidence="2">Uncharacterized protein</fullName>
    </submittedName>
</protein>
<feature type="compositionally biased region" description="Basic and acidic residues" evidence="1">
    <location>
        <begin position="214"/>
        <end position="228"/>
    </location>
</feature>
<name>A0A423TFY3_PENVA</name>
<feature type="region of interest" description="Disordered" evidence="1">
    <location>
        <begin position="214"/>
        <end position="239"/>
    </location>
</feature>
<feature type="compositionally biased region" description="Basic and acidic residues" evidence="1">
    <location>
        <begin position="265"/>
        <end position="288"/>
    </location>
</feature>
<evidence type="ECO:0000313" key="3">
    <source>
        <dbReference type="Proteomes" id="UP000283509"/>
    </source>
</evidence>